<evidence type="ECO:0000313" key="3">
    <source>
        <dbReference type="Proteomes" id="UP001497516"/>
    </source>
</evidence>
<keyword evidence="3" id="KW-1185">Reference proteome</keyword>
<name>A0AAV2EPG4_9ROSI</name>
<dbReference type="AlphaFoldDB" id="A0AAV2EPG4"/>
<evidence type="ECO:0008006" key="4">
    <source>
        <dbReference type="Google" id="ProtNLM"/>
    </source>
</evidence>
<feature type="compositionally biased region" description="Polar residues" evidence="1">
    <location>
        <begin position="236"/>
        <end position="245"/>
    </location>
</feature>
<dbReference type="Pfam" id="PF14223">
    <property type="entry name" value="Retrotran_gag_2"/>
    <property type="match status" value="1"/>
</dbReference>
<proteinExistence type="predicted"/>
<dbReference type="EMBL" id="OZ034818">
    <property type="protein sequence ID" value="CAL1387684.1"/>
    <property type="molecule type" value="Genomic_DNA"/>
</dbReference>
<sequence>MDSRVESTLKAYASDSNKLNRFDGTNFTRWQEKMKFLLTALKIVYILDPDLVPIEEPQDTDCDELKAERKKRSDDNLLCRGYILNSLSDRLYDLYSQLATPTEIWTSLENQYKSEKQGANKFVTFQFFEFSMTDKRSILDQVHEFLILASKFTVLKITLPDAFLVGAIIAKLPPSWNNYRKKLLHTSEELTLEQIQKHLRIEEETRIRDKDLNSEAPSSSKVNVVESKKGKKRKAMNNSNNQTNN</sequence>
<organism evidence="2 3">
    <name type="scientific">Linum trigynum</name>
    <dbReference type="NCBI Taxonomy" id="586398"/>
    <lineage>
        <taxon>Eukaryota</taxon>
        <taxon>Viridiplantae</taxon>
        <taxon>Streptophyta</taxon>
        <taxon>Embryophyta</taxon>
        <taxon>Tracheophyta</taxon>
        <taxon>Spermatophyta</taxon>
        <taxon>Magnoliopsida</taxon>
        <taxon>eudicotyledons</taxon>
        <taxon>Gunneridae</taxon>
        <taxon>Pentapetalae</taxon>
        <taxon>rosids</taxon>
        <taxon>fabids</taxon>
        <taxon>Malpighiales</taxon>
        <taxon>Linaceae</taxon>
        <taxon>Linum</taxon>
    </lineage>
</organism>
<reference evidence="2 3" key="1">
    <citation type="submission" date="2024-04" db="EMBL/GenBank/DDBJ databases">
        <authorList>
            <person name="Fracassetti M."/>
        </authorList>
    </citation>
    <scope>NUCLEOTIDE SEQUENCE [LARGE SCALE GENOMIC DNA]</scope>
</reference>
<gene>
    <name evidence="2" type="ORF">LTRI10_LOCUS28653</name>
</gene>
<dbReference type="PANTHER" id="PTHR47592">
    <property type="entry name" value="PBF68 PROTEIN"/>
    <property type="match status" value="1"/>
</dbReference>
<protein>
    <recommendedName>
        <fullName evidence="4">UBN2_2 domain-containing protein</fullName>
    </recommendedName>
</protein>
<evidence type="ECO:0000313" key="2">
    <source>
        <dbReference type="EMBL" id="CAL1387684.1"/>
    </source>
</evidence>
<accession>A0AAV2EPG4</accession>
<evidence type="ECO:0000256" key="1">
    <source>
        <dbReference type="SAM" id="MobiDB-lite"/>
    </source>
</evidence>
<dbReference type="Proteomes" id="UP001497516">
    <property type="component" value="Chromosome 5"/>
</dbReference>
<dbReference type="PANTHER" id="PTHR47592:SF31">
    <property type="entry name" value="ZINC FINGER, CCHC-TYPE-RELATED"/>
    <property type="match status" value="1"/>
</dbReference>
<feature type="region of interest" description="Disordered" evidence="1">
    <location>
        <begin position="210"/>
        <end position="245"/>
    </location>
</feature>